<keyword evidence="2" id="KW-1185">Reference proteome</keyword>
<organism evidence="1 2">
    <name type="scientific">Cyprinodon variegatus</name>
    <name type="common">Sheepshead minnow</name>
    <dbReference type="NCBI Taxonomy" id="28743"/>
    <lineage>
        <taxon>Eukaryota</taxon>
        <taxon>Metazoa</taxon>
        <taxon>Chordata</taxon>
        <taxon>Craniata</taxon>
        <taxon>Vertebrata</taxon>
        <taxon>Euteleostomi</taxon>
        <taxon>Actinopterygii</taxon>
        <taxon>Neopterygii</taxon>
        <taxon>Teleostei</taxon>
        <taxon>Neoteleostei</taxon>
        <taxon>Acanthomorphata</taxon>
        <taxon>Ovalentaria</taxon>
        <taxon>Atherinomorphae</taxon>
        <taxon>Cyprinodontiformes</taxon>
        <taxon>Cyprinodontidae</taxon>
        <taxon>Cyprinodon</taxon>
    </lineage>
</organism>
<sequence length="65" mass="7475">MIHRVETAKTTLLRHRLQTPGPLCVSEITYIKTVIFGRKTGHCFAHVYLPMYIYSAVQNIAPFQI</sequence>
<accession>A0A3Q2C8S0</accession>
<evidence type="ECO:0000313" key="1">
    <source>
        <dbReference type="Ensembl" id="ENSCVAP00000001092.1"/>
    </source>
</evidence>
<dbReference type="AlphaFoldDB" id="A0A3Q2C8S0"/>
<reference evidence="1" key="1">
    <citation type="submission" date="2025-08" db="UniProtKB">
        <authorList>
            <consortium name="Ensembl"/>
        </authorList>
    </citation>
    <scope>IDENTIFICATION</scope>
</reference>
<name>A0A3Q2C8S0_CYPVA</name>
<protein>
    <submittedName>
        <fullName evidence="1">Uncharacterized protein</fullName>
    </submittedName>
</protein>
<reference evidence="1" key="2">
    <citation type="submission" date="2025-09" db="UniProtKB">
        <authorList>
            <consortium name="Ensembl"/>
        </authorList>
    </citation>
    <scope>IDENTIFICATION</scope>
</reference>
<proteinExistence type="predicted"/>
<dbReference type="Ensembl" id="ENSCVAT00000013985.1">
    <property type="protein sequence ID" value="ENSCVAP00000001092.1"/>
    <property type="gene ID" value="ENSCVAG00000002030.1"/>
</dbReference>
<dbReference type="Proteomes" id="UP000265020">
    <property type="component" value="Unassembled WGS sequence"/>
</dbReference>
<evidence type="ECO:0000313" key="2">
    <source>
        <dbReference type="Proteomes" id="UP000265020"/>
    </source>
</evidence>